<dbReference type="Proteomes" id="UP000015480">
    <property type="component" value="Chromosome"/>
</dbReference>
<dbReference type="InterPro" id="IPR015424">
    <property type="entry name" value="PyrdxlP-dep_Trfase"/>
</dbReference>
<feature type="domain" description="Serine hydroxymethyltransferase-like" evidence="4">
    <location>
        <begin position="22"/>
        <end position="235"/>
    </location>
</feature>
<evidence type="ECO:0000256" key="3">
    <source>
        <dbReference type="SAM" id="MobiDB-lite"/>
    </source>
</evidence>
<dbReference type="GO" id="GO:0008168">
    <property type="term" value="F:methyltransferase activity"/>
    <property type="evidence" value="ECO:0007669"/>
    <property type="project" value="UniProtKB-KW"/>
</dbReference>
<dbReference type="GO" id="GO:0004372">
    <property type="term" value="F:glycine hydroxymethyltransferase activity"/>
    <property type="evidence" value="ECO:0007669"/>
    <property type="project" value="UniProtKB-EC"/>
</dbReference>
<dbReference type="InterPro" id="IPR049943">
    <property type="entry name" value="Ser_HO-MeTrfase-like"/>
</dbReference>
<dbReference type="STRING" id="1367847.JCM7686_1666"/>
<dbReference type="PATRIC" id="fig|1367847.3.peg.1648"/>
<keyword evidence="6" id="KW-1185">Reference proteome</keyword>
<protein>
    <submittedName>
        <fullName evidence="5">Serine hydroxymethyltransferase</fullName>
        <ecNumber evidence="5">2.1.2.1</ecNumber>
    </submittedName>
</protein>
<dbReference type="InterPro" id="IPR039429">
    <property type="entry name" value="SHMT-like_dom"/>
</dbReference>
<accession>S5XU91</accession>
<dbReference type="EC" id="2.1.2.1" evidence="5"/>
<evidence type="ECO:0000259" key="4">
    <source>
        <dbReference type="Pfam" id="PF00464"/>
    </source>
</evidence>
<dbReference type="KEGG" id="pami:JCM7686_1666"/>
<evidence type="ECO:0000313" key="6">
    <source>
        <dbReference type="Proteomes" id="UP000015480"/>
    </source>
</evidence>
<dbReference type="Gene3D" id="3.40.640.10">
    <property type="entry name" value="Type I PLP-dependent aspartate aminotransferase-like (Major domain)"/>
    <property type="match status" value="1"/>
</dbReference>
<evidence type="ECO:0000256" key="2">
    <source>
        <dbReference type="ARBA" id="ARBA00022898"/>
    </source>
</evidence>
<proteinExistence type="predicted"/>
<dbReference type="eggNOG" id="COG0112">
    <property type="taxonomic scope" value="Bacteria"/>
</dbReference>
<dbReference type="HOGENOM" id="CLU_838995_0_0_5"/>
<dbReference type="RefSeq" id="WP_020950405.1">
    <property type="nucleotide sequence ID" value="NC_022041.1"/>
</dbReference>
<dbReference type="InterPro" id="IPR015421">
    <property type="entry name" value="PyrdxlP-dep_Trfase_major"/>
</dbReference>
<keyword evidence="5" id="KW-0808">Transferase</keyword>
<dbReference type="AlphaFoldDB" id="S5XU91"/>
<dbReference type="EMBL" id="CP006650">
    <property type="protein sequence ID" value="AGT08767.1"/>
    <property type="molecule type" value="Genomic_DNA"/>
</dbReference>
<feature type="region of interest" description="Disordered" evidence="3">
    <location>
        <begin position="300"/>
        <end position="331"/>
    </location>
</feature>
<dbReference type="GO" id="GO:0046653">
    <property type="term" value="P:tetrahydrofolate metabolic process"/>
    <property type="evidence" value="ECO:0007669"/>
    <property type="project" value="TreeGrafter"/>
</dbReference>
<comment type="cofactor">
    <cofactor evidence="1">
        <name>pyridoxal 5'-phosphate</name>
        <dbReference type="ChEBI" id="CHEBI:597326"/>
    </cofactor>
</comment>
<dbReference type="SUPFAM" id="SSF53383">
    <property type="entry name" value="PLP-dependent transferases"/>
    <property type="match status" value="1"/>
</dbReference>
<name>S5XU91_PARAH</name>
<dbReference type="PANTHER" id="PTHR11680:SF35">
    <property type="entry name" value="SERINE HYDROXYMETHYLTRANSFERASE 1"/>
    <property type="match status" value="1"/>
</dbReference>
<dbReference type="GO" id="GO:0005737">
    <property type="term" value="C:cytoplasm"/>
    <property type="evidence" value="ECO:0007669"/>
    <property type="project" value="TreeGrafter"/>
</dbReference>
<sequence length="331" mass="35122">MITQIHLHGSAADLAELSSKTVLYAGANLPSPAILAAYSPALSAFPAMGPSHLKEQPGTALISALEEEISDRVCAMFGASWAEPRLPSCTMANLAVFQCFGTPGALLLAPAAAHGGHLSQRRGGTPELAGLEVRDLPFDAANLRMDAARAAEDIRAQKPAMVMLGRSVILRPDDLAPVVQAAREIGALTIYDASHVLGLIAGGTFPNPLAAGIDLMTSSTYKTFPGRPHALVMGRDPKDGARLAEFIDRRFMANGDNGRLPQMLMSLREAAEPDMQVPRPRFRPIARACQKRWRQKEAASCGSRRPGCAGLDRHRSHSAASRAVGGCGGHR</sequence>
<dbReference type="GO" id="GO:0030170">
    <property type="term" value="F:pyridoxal phosphate binding"/>
    <property type="evidence" value="ECO:0007669"/>
    <property type="project" value="TreeGrafter"/>
</dbReference>
<dbReference type="Pfam" id="PF00464">
    <property type="entry name" value="SHMT"/>
    <property type="match status" value="1"/>
</dbReference>
<organism evidence="5 6">
    <name type="scientific">Paracoccus aminophilus JCM 7686</name>
    <dbReference type="NCBI Taxonomy" id="1367847"/>
    <lineage>
        <taxon>Bacteria</taxon>
        <taxon>Pseudomonadati</taxon>
        <taxon>Pseudomonadota</taxon>
        <taxon>Alphaproteobacteria</taxon>
        <taxon>Rhodobacterales</taxon>
        <taxon>Paracoccaceae</taxon>
        <taxon>Paracoccus</taxon>
    </lineage>
</organism>
<evidence type="ECO:0000313" key="5">
    <source>
        <dbReference type="EMBL" id="AGT08767.1"/>
    </source>
</evidence>
<dbReference type="GO" id="GO:0032259">
    <property type="term" value="P:methylation"/>
    <property type="evidence" value="ECO:0007669"/>
    <property type="project" value="UniProtKB-KW"/>
</dbReference>
<dbReference type="GO" id="GO:0019264">
    <property type="term" value="P:glycine biosynthetic process from serine"/>
    <property type="evidence" value="ECO:0007669"/>
    <property type="project" value="TreeGrafter"/>
</dbReference>
<gene>
    <name evidence="5" type="ORF">JCM7686_1666</name>
</gene>
<keyword evidence="2" id="KW-0663">Pyridoxal phosphate</keyword>
<reference evidence="5 6" key="1">
    <citation type="journal article" date="2014" name="BMC Genomics">
        <title>Architecture and functions of a multipartite genome of the methylotrophic bacterium Paracoccus aminophilus JCM 7686, containing primary and secondary chromids.</title>
        <authorList>
            <person name="Dziewit L."/>
            <person name="Czarnecki J."/>
            <person name="Wibberg D."/>
            <person name="Radlinska M."/>
            <person name="Mrozek P."/>
            <person name="Szymczak M."/>
            <person name="Schluter A."/>
            <person name="Puhler A."/>
            <person name="Bartosik D."/>
        </authorList>
    </citation>
    <scope>NUCLEOTIDE SEQUENCE [LARGE SCALE GENOMIC DNA]</scope>
    <source>
        <strain evidence="5">JCM 7686</strain>
    </source>
</reference>
<keyword evidence="5" id="KW-0489">Methyltransferase</keyword>
<dbReference type="PANTHER" id="PTHR11680">
    <property type="entry name" value="SERINE HYDROXYMETHYLTRANSFERASE"/>
    <property type="match status" value="1"/>
</dbReference>
<evidence type="ECO:0000256" key="1">
    <source>
        <dbReference type="ARBA" id="ARBA00001933"/>
    </source>
</evidence>